<gene>
    <name evidence="5" type="ORF">ACM01_04860</name>
</gene>
<dbReference type="InterPro" id="IPR013022">
    <property type="entry name" value="Xyl_isomerase-like_TIM-brl"/>
</dbReference>
<sequence length="267" mass="29191">MPRFAANLSMMYTEHDFLDRFAAASADGFTAVEYLFPYAYDATELRHRLDDHGLRQVLFNAPPGAWESGERGTAALPGREAELRSGIARALEYAAALDCPRLHVMAGLVPPDATPKELAEHRDTYLANLGWAAERAAAVGVDILVEPINGRDMPGYFLSGQAEAHAVVRDVGAPNLKVQLDLYHCQIVEGDLTTTLRRDLPTGRVGHLQIAGVPDRHEPDRGELNVAHLFGVVDDLGFDGWIGCEYIPRAGTSEGLGWLDDYRGDNV</sequence>
<dbReference type="InterPro" id="IPR026040">
    <property type="entry name" value="HyI-like"/>
</dbReference>
<dbReference type="InterPro" id="IPR050417">
    <property type="entry name" value="Sugar_Epim/Isomerase"/>
</dbReference>
<dbReference type="InterPro" id="IPR053398">
    <property type="entry name" value="HPT_OtnI_isomerases"/>
</dbReference>
<dbReference type="PANTHER" id="PTHR43489">
    <property type="entry name" value="ISOMERASE"/>
    <property type="match status" value="1"/>
</dbReference>
<evidence type="ECO:0000256" key="3">
    <source>
        <dbReference type="PIRSR" id="PIRSR006241-50"/>
    </source>
</evidence>
<dbReference type="GO" id="GO:0046487">
    <property type="term" value="P:glyoxylate metabolic process"/>
    <property type="evidence" value="ECO:0007669"/>
    <property type="project" value="TreeGrafter"/>
</dbReference>
<dbReference type="Proteomes" id="UP000037432">
    <property type="component" value="Unassembled WGS sequence"/>
</dbReference>
<dbReference type="AlphaFoldDB" id="A0A0J8CF08"/>
<dbReference type="EMBL" id="LFNT01000003">
    <property type="protein sequence ID" value="KMS76520.1"/>
    <property type="molecule type" value="Genomic_DNA"/>
</dbReference>
<feature type="active site" description="Proton donor/acceptor" evidence="3">
    <location>
        <position position="146"/>
    </location>
</feature>
<organism evidence="5 6">
    <name type="scientific">Streptomyces viridochromogenes</name>
    <dbReference type="NCBI Taxonomy" id="1938"/>
    <lineage>
        <taxon>Bacteria</taxon>
        <taxon>Bacillati</taxon>
        <taxon>Actinomycetota</taxon>
        <taxon>Actinomycetes</taxon>
        <taxon>Kitasatosporales</taxon>
        <taxon>Streptomycetaceae</taxon>
        <taxon>Streptomyces</taxon>
    </lineage>
</organism>
<keyword evidence="5" id="KW-0670">Pyruvate</keyword>
<protein>
    <submittedName>
        <fullName evidence="5">Hydroxypyruvate isomerase</fullName>
    </submittedName>
</protein>
<dbReference type="InterPro" id="IPR036237">
    <property type="entry name" value="Xyl_isomerase-like_sf"/>
</dbReference>
<evidence type="ECO:0000313" key="5">
    <source>
        <dbReference type="EMBL" id="KMS76520.1"/>
    </source>
</evidence>
<dbReference type="GO" id="GO:0008903">
    <property type="term" value="F:hydroxypyruvate isomerase activity"/>
    <property type="evidence" value="ECO:0007669"/>
    <property type="project" value="TreeGrafter"/>
</dbReference>
<comment type="caution">
    <text evidence="5">The sequence shown here is derived from an EMBL/GenBank/DDBJ whole genome shotgun (WGS) entry which is preliminary data.</text>
</comment>
<dbReference type="OrthoDB" id="9786584at2"/>
<dbReference type="PATRIC" id="fig|1938.3.peg.4884"/>
<dbReference type="Pfam" id="PF01261">
    <property type="entry name" value="AP_endonuc_2"/>
    <property type="match status" value="1"/>
</dbReference>
<comment type="similarity">
    <text evidence="2">Belongs to the hyi family.</text>
</comment>
<evidence type="ECO:0000313" key="6">
    <source>
        <dbReference type="Proteomes" id="UP000037432"/>
    </source>
</evidence>
<proteinExistence type="inferred from homology"/>
<evidence type="ECO:0000256" key="1">
    <source>
        <dbReference type="ARBA" id="ARBA00023235"/>
    </source>
</evidence>
<dbReference type="SUPFAM" id="SSF51658">
    <property type="entry name" value="Xylose isomerase-like"/>
    <property type="match status" value="1"/>
</dbReference>
<accession>A0A0J8CF08</accession>
<dbReference type="PIRSF" id="PIRSF006241">
    <property type="entry name" value="HyI"/>
    <property type="match status" value="1"/>
</dbReference>
<evidence type="ECO:0000256" key="2">
    <source>
        <dbReference type="PIRNR" id="PIRNR006241"/>
    </source>
</evidence>
<feature type="active site" description="Proton donor/acceptor" evidence="3">
    <location>
        <position position="245"/>
    </location>
</feature>
<dbReference type="FunFam" id="3.20.20.150:FF:000007">
    <property type="entry name" value="Hydroxypyruvate isomerase"/>
    <property type="match status" value="1"/>
</dbReference>
<dbReference type="Gene3D" id="3.20.20.150">
    <property type="entry name" value="Divalent-metal-dependent TIM barrel enzymes"/>
    <property type="match status" value="1"/>
</dbReference>
<feature type="domain" description="Xylose isomerase-like TIM barrel" evidence="4">
    <location>
        <begin position="21"/>
        <end position="261"/>
    </location>
</feature>
<dbReference type="PANTHER" id="PTHR43489:SF13">
    <property type="entry name" value="HYDROXYPYRUVATE ISOMERASE"/>
    <property type="match status" value="1"/>
</dbReference>
<dbReference type="RefSeq" id="WP_048579782.1">
    <property type="nucleotide sequence ID" value="NZ_LFNT01000003.1"/>
</dbReference>
<keyword evidence="1 2" id="KW-0413">Isomerase</keyword>
<reference evidence="5 6" key="1">
    <citation type="submission" date="2015-06" db="EMBL/GenBank/DDBJ databases">
        <authorList>
            <person name="Ju K.-S."/>
            <person name="Doroghazi J.R."/>
            <person name="Metcalf W.W."/>
        </authorList>
    </citation>
    <scope>NUCLEOTIDE SEQUENCE [LARGE SCALE GENOMIC DNA]</scope>
    <source>
        <strain evidence="5 6">NRRL 3414</strain>
    </source>
</reference>
<evidence type="ECO:0000259" key="4">
    <source>
        <dbReference type="Pfam" id="PF01261"/>
    </source>
</evidence>
<dbReference type="NCBIfam" id="NF043033">
    <property type="entry name" value="OxoTetrIsom"/>
    <property type="match status" value="1"/>
</dbReference>
<name>A0A0J8CF08_STRVR</name>